<proteinExistence type="predicted"/>
<accession>A0A6C0CKY9</accession>
<dbReference type="AlphaFoldDB" id="A0A6C0CKY9"/>
<dbReference type="EMBL" id="MN739449">
    <property type="protein sequence ID" value="QHT05131.1"/>
    <property type="molecule type" value="Genomic_DNA"/>
</dbReference>
<name>A0A6C0CKY9_9ZZZZ</name>
<reference evidence="1" key="1">
    <citation type="journal article" date="2020" name="Nature">
        <title>Giant virus diversity and host interactions through global metagenomics.</title>
        <authorList>
            <person name="Schulz F."/>
            <person name="Roux S."/>
            <person name="Paez-Espino D."/>
            <person name="Jungbluth S."/>
            <person name="Walsh D.A."/>
            <person name="Denef V.J."/>
            <person name="McMahon K.D."/>
            <person name="Konstantinidis K.T."/>
            <person name="Eloe-Fadrosh E.A."/>
            <person name="Kyrpides N.C."/>
            <person name="Woyke T."/>
        </authorList>
    </citation>
    <scope>NUCLEOTIDE SEQUENCE</scope>
    <source>
        <strain evidence="1">GVMAG-M-3300021354-14</strain>
    </source>
</reference>
<evidence type="ECO:0000313" key="1">
    <source>
        <dbReference type="EMBL" id="QHT05131.1"/>
    </source>
</evidence>
<organism evidence="1">
    <name type="scientific">viral metagenome</name>
    <dbReference type="NCBI Taxonomy" id="1070528"/>
    <lineage>
        <taxon>unclassified sequences</taxon>
        <taxon>metagenomes</taxon>
        <taxon>organismal metagenomes</taxon>
    </lineage>
</organism>
<protein>
    <submittedName>
        <fullName evidence="1">Uncharacterized protein</fullName>
    </submittedName>
</protein>
<sequence>MRNLIVHREVKGFNDGPYRFESARIYVGNQTVDIGPDDGKDTVILVDAPVESLSARLCALDRNDLNRCYFTVEMWGPLRTDDAGDAHVEFWVQGPCICFQLVAI</sequence>